<keyword evidence="2" id="KW-0969">Cilium</keyword>
<protein>
    <submittedName>
        <fullName evidence="2">Flagellar protein FilC</fullName>
    </submittedName>
</protein>
<dbReference type="AlphaFoldDB" id="A0A246FAL4"/>
<evidence type="ECO:0000313" key="2">
    <source>
        <dbReference type="EMBL" id="OWP51343.1"/>
    </source>
</evidence>
<keyword evidence="2" id="KW-0282">Flagellum</keyword>
<evidence type="ECO:0000313" key="3">
    <source>
        <dbReference type="Proteomes" id="UP000198145"/>
    </source>
</evidence>
<accession>A0A246FAL4</accession>
<dbReference type="EMBL" id="NJBA01000003">
    <property type="protein sequence ID" value="OWP51343.1"/>
    <property type="molecule type" value="Genomic_DNA"/>
</dbReference>
<sequence>MDFKGFACVAALALLASTSTIAEEATTEDARDALAKKDTDADSAKALEQVFQAAEKSYTLLKKGERQLTYGFDYTLMRDTRLQAVRSGENVYSVLAQSEAQHTFTNSFTFDYGIWDNLTFSMRLPFVAKYDTERDIHAYSLGDISATLRWQPWAARRGRPVTTLYATLGLPTGDSPYKGNVQDDVSTGNGFYSLGAGANMSYVIDPVVLYGSLGYTYNMKVDDIHQNQYGEELEKVVPGDTLNFAMGMAYALSYDVSLATSYQMAYSFKNKYYFNDRTVEAPEQTSAIMNFSLGLRTSPDYIVNVNAGFGLTEDSPDVLLGVSLPLDIQGLKAQ</sequence>
<keyword evidence="2" id="KW-0966">Cell projection</keyword>
<reference evidence="2 3" key="1">
    <citation type="submission" date="2017-06" db="EMBL/GenBank/DDBJ databases">
        <title>Draft genome of Pseudomonas nitroreducens DF05.</title>
        <authorList>
            <person name="Iyer R."/>
        </authorList>
    </citation>
    <scope>NUCLEOTIDE SEQUENCE [LARGE SCALE GENOMIC DNA]</scope>
    <source>
        <strain evidence="2 3">DF05</strain>
    </source>
</reference>
<feature type="signal peptide" evidence="1">
    <location>
        <begin position="1"/>
        <end position="22"/>
    </location>
</feature>
<gene>
    <name evidence="2" type="ORF">CEG18_10850</name>
</gene>
<keyword evidence="1" id="KW-0732">Signal</keyword>
<dbReference type="STRING" id="46680.GCA_000807755_02128"/>
<dbReference type="InterPro" id="IPR025737">
    <property type="entry name" value="FApF"/>
</dbReference>
<dbReference type="RefSeq" id="WP_088417483.1">
    <property type="nucleotide sequence ID" value="NZ_NJBA01000003.1"/>
</dbReference>
<dbReference type="eggNOG" id="COG3103">
    <property type="taxonomic scope" value="Bacteria"/>
</dbReference>
<name>A0A246FAL4_PSENT</name>
<evidence type="ECO:0000256" key="1">
    <source>
        <dbReference type="SAM" id="SignalP"/>
    </source>
</evidence>
<dbReference type="Pfam" id="PF13557">
    <property type="entry name" value="Phenol_MetA_deg"/>
    <property type="match status" value="1"/>
</dbReference>
<dbReference type="Proteomes" id="UP000198145">
    <property type="component" value="Unassembled WGS sequence"/>
</dbReference>
<feature type="chain" id="PRO_5012693018" evidence="1">
    <location>
        <begin position="23"/>
        <end position="334"/>
    </location>
</feature>
<comment type="caution">
    <text evidence="2">The sequence shown here is derived from an EMBL/GenBank/DDBJ whole genome shotgun (WGS) entry which is preliminary data.</text>
</comment>
<organism evidence="2 3">
    <name type="scientific">Pseudomonas nitroreducens</name>
    <dbReference type="NCBI Taxonomy" id="46680"/>
    <lineage>
        <taxon>Bacteria</taxon>
        <taxon>Pseudomonadati</taxon>
        <taxon>Pseudomonadota</taxon>
        <taxon>Gammaproteobacteria</taxon>
        <taxon>Pseudomonadales</taxon>
        <taxon>Pseudomonadaceae</taxon>
        <taxon>Pseudomonas</taxon>
    </lineage>
</organism>
<proteinExistence type="predicted"/>